<comment type="caution">
    <text evidence="2">The sequence shown here is derived from an EMBL/GenBank/DDBJ whole genome shotgun (WGS) entry which is preliminary data.</text>
</comment>
<evidence type="ECO:0000256" key="1">
    <source>
        <dbReference type="SAM" id="MobiDB-lite"/>
    </source>
</evidence>
<dbReference type="EMBL" id="CAJOBZ010000002">
    <property type="protein sequence ID" value="CAF4757256.1"/>
    <property type="molecule type" value="Genomic_DNA"/>
</dbReference>
<dbReference type="OrthoDB" id="7482981at2759"/>
<dbReference type="Proteomes" id="UP000663880">
    <property type="component" value="Unassembled WGS sequence"/>
</dbReference>
<proteinExistence type="predicted"/>
<keyword evidence="3" id="KW-1185">Reference proteome</keyword>
<sequence>MQLVGAITGGVRGGFGVWGAGVDVVEERRRLRSMKRGHASRTSRPQPTPQQCRFSSLTNDILKPSSFQPLSTSGCHKSIENFETL</sequence>
<protein>
    <submittedName>
        <fullName evidence="2">Uncharacterized protein</fullName>
    </submittedName>
</protein>
<evidence type="ECO:0000313" key="3">
    <source>
        <dbReference type="Proteomes" id="UP000663880"/>
    </source>
</evidence>
<dbReference type="AlphaFoldDB" id="A0A821LXW2"/>
<reference evidence="2" key="1">
    <citation type="submission" date="2021-02" db="EMBL/GenBank/DDBJ databases">
        <authorList>
            <person name="Steward A R."/>
        </authorList>
    </citation>
    <scope>NUCLEOTIDE SEQUENCE</scope>
</reference>
<evidence type="ECO:0000313" key="2">
    <source>
        <dbReference type="EMBL" id="CAF4757256.1"/>
    </source>
</evidence>
<gene>
    <name evidence="2" type="ORF">PMACD_LOCUS1081</name>
</gene>
<feature type="compositionally biased region" description="Polar residues" evidence="1">
    <location>
        <begin position="42"/>
        <end position="52"/>
    </location>
</feature>
<organism evidence="2 3">
    <name type="scientific">Pieris macdunnoughi</name>
    <dbReference type="NCBI Taxonomy" id="345717"/>
    <lineage>
        <taxon>Eukaryota</taxon>
        <taxon>Metazoa</taxon>
        <taxon>Ecdysozoa</taxon>
        <taxon>Arthropoda</taxon>
        <taxon>Hexapoda</taxon>
        <taxon>Insecta</taxon>
        <taxon>Pterygota</taxon>
        <taxon>Neoptera</taxon>
        <taxon>Endopterygota</taxon>
        <taxon>Lepidoptera</taxon>
        <taxon>Glossata</taxon>
        <taxon>Ditrysia</taxon>
        <taxon>Papilionoidea</taxon>
        <taxon>Pieridae</taxon>
        <taxon>Pierinae</taxon>
        <taxon>Pieris</taxon>
    </lineage>
</organism>
<name>A0A821LXW2_9NEOP</name>
<accession>A0A821LXW2</accession>
<feature type="region of interest" description="Disordered" evidence="1">
    <location>
        <begin position="33"/>
        <end position="52"/>
    </location>
</feature>